<feature type="transmembrane region" description="Helical" evidence="6">
    <location>
        <begin position="358"/>
        <end position="375"/>
    </location>
</feature>
<dbReference type="STRING" id="1293036.GCA_001315825_00674"/>
<evidence type="ECO:0000256" key="5">
    <source>
        <dbReference type="ARBA" id="ARBA00023136"/>
    </source>
</evidence>
<feature type="transmembrane region" description="Helical" evidence="6">
    <location>
        <begin position="457"/>
        <end position="476"/>
    </location>
</feature>
<dbReference type="EMBL" id="CP029287">
    <property type="protein sequence ID" value="AWS00672.1"/>
    <property type="molecule type" value="Genomic_DNA"/>
</dbReference>
<dbReference type="GeneID" id="36835636"/>
<protein>
    <submittedName>
        <fullName evidence="8">MFS transporter</fullName>
    </submittedName>
</protein>
<feature type="domain" description="Major facilitator superfamily (MFS) profile" evidence="7">
    <location>
        <begin position="25"/>
        <end position="480"/>
    </location>
</feature>
<keyword evidence="4 6" id="KW-1133">Transmembrane helix</keyword>
<dbReference type="Pfam" id="PF00083">
    <property type="entry name" value="Sugar_tr"/>
    <property type="match status" value="1"/>
</dbReference>
<dbReference type="PANTHER" id="PTHR23511:SF34">
    <property type="entry name" value="SYNAPTIC VESICLE GLYCOPROTEIN 2"/>
    <property type="match status" value="1"/>
</dbReference>
<dbReference type="PROSITE" id="PS50850">
    <property type="entry name" value="MFS"/>
    <property type="match status" value="1"/>
</dbReference>
<evidence type="ECO:0000256" key="3">
    <source>
        <dbReference type="ARBA" id="ARBA00022692"/>
    </source>
</evidence>
<dbReference type="OrthoDB" id="117970at2157"/>
<feature type="transmembrane region" description="Helical" evidence="6">
    <location>
        <begin position="199"/>
        <end position="222"/>
    </location>
</feature>
<feature type="transmembrane region" description="Helical" evidence="6">
    <location>
        <begin position="416"/>
        <end position="437"/>
    </location>
</feature>
<name>A0A2U9IX35_9CREN</name>
<accession>A0A2U9IX35</accession>
<dbReference type="Proteomes" id="UP000247586">
    <property type="component" value="Chromosome"/>
</dbReference>
<dbReference type="PANTHER" id="PTHR23511">
    <property type="entry name" value="SYNAPTIC VESICLE GLYCOPROTEIN 2"/>
    <property type="match status" value="1"/>
</dbReference>
<feature type="transmembrane region" description="Helical" evidence="6">
    <location>
        <begin position="21"/>
        <end position="48"/>
    </location>
</feature>
<reference evidence="9" key="2">
    <citation type="submission" date="2020-03" db="EMBL/GenBank/DDBJ databases">
        <title>Complete Genome Sequences of Extremely Thermoacidophilic, Metal-Mobilizing Type-Strain Members of the Archaeal Family Sulfolobaceae: Acidianus brierleyi DSM-1651T, Acidianus sulfidivorans DSM-18786T, Metallosphaera hakonensis DSM-7519T, and Metallosphaera prunae DSM-10039T.</title>
        <authorList>
            <person name="Counts J.A."/>
            <person name="Kelly R.M."/>
        </authorList>
    </citation>
    <scope>NUCLEOTIDE SEQUENCE [LARGE SCALE GENOMIC DNA]</scope>
    <source>
        <strain evidence="9">HO1-1</strain>
    </source>
</reference>
<dbReference type="InterPro" id="IPR020846">
    <property type="entry name" value="MFS_dom"/>
</dbReference>
<dbReference type="InterPro" id="IPR005828">
    <property type="entry name" value="MFS_sugar_transport-like"/>
</dbReference>
<evidence type="ECO:0000259" key="7">
    <source>
        <dbReference type="PROSITE" id="PS50850"/>
    </source>
</evidence>
<evidence type="ECO:0000256" key="1">
    <source>
        <dbReference type="ARBA" id="ARBA00004141"/>
    </source>
</evidence>
<evidence type="ECO:0000256" key="4">
    <source>
        <dbReference type="ARBA" id="ARBA00022989"/>
    </source>
</evidence>
<feature type="transmembrane region" description="Helical" evidence="6">
    <location>
        <begin position="331"/>
        <end position="351"/>
    </location>
</feature>
<proteinExistence type="predicted"/>
<dbReference type="GO" id="GO:0022857">
    <property type="term" value="F:transmembrane transporter activity"/>
    <property type="evidence" value="ECO:0007669"/>
    <property type="project" value="InterPro"/>
</dbReference>
<evidence type="ECO:0000256" key="6">
    <source>
        <dbReference type="SAM" id="Phobius"/>
    </source>
</evidence>
<dbReference type="KEGG" id="mhk:DFR87_09800"/>
<dbReference type="AlphaFoldDB" id="A0A2U9IX35"/>
<gene>
    <name evidence="8" type="ORF">DFR87_09800</name>
</gene>
<comment type="subcellular location">
    <subcellularLocation>
        <location evidence="1">Membrane</location>
        <topology evidence="1">Multi-pass membrane protein</topology>
    </subcellularLocation>
</comment>
<sequence>MEEKTASEIISRLDRLPVWSLPITFIGVLGTGFLFTFFDIFDINVSFIQTALTTFGVSPPSSPQIPQLLGPVVLWNLVGYVVGALALTPLADKFGRRRMLMLTMAITGLGSLYNALSTDYVNYLVARTITGIGVGADLAIVNTYINEVSPINGRAKFTSLVFLFATLGAFMGLWLGLLLTTPSASFPLGLPFALGGSGIFATAGWRIMYGIGSLLALIGLLLRFELPESPRWLVTKGRVREALSIVEKMEEVARRKIGELPPIPQHIEVKVSTESSFKEALATIFGNKAYLKRWIIMMSMWFFGYITVYTNAAGLTTILSSLGYPSSEAGMIASLGILGFIAVPVLLIAFGEGLERKIWVPISALLALAGGIIMAEARGSFPLEVLGAFVLFFGIDLWVPISYTWTTENFPTRARVTGFGLADGVGHIGGGIGSFLVALEIGNMLSKGVNGGTALEVFMLMISFQLISALISLAGIRTAKKRLDEISPH</sequence>
<dbReference type="Gene3D" id="1.20.1250.20">
    <property type="entry name" value="MFS general substrate transporter like domains"/>
    <property type="match status" value="1"/>
</dbReference>
<feature type="transmembrane region" description="Helical" evidence="6">
    <location>
        <begin position="99"/>
        <end position="116"/>
    </location>
</feature>
<evidence type="ECO:0000313" key="9">
    <source>
        <dbReference type="Proteomes" id="UP000247586"/>
    </source>
</evidence>
<dbReference type="InterPro" id="IPR036259">
    <property type="entry name" value="MFS_trans_sf"/>
</dbReference>
<reference evidence="9" key="3">
    <citation type="submission" date="2020-03" db="EMBL/GenBank/DDBJ databases">
        <title>Sequencing and Assembly of Multiple Reported Metal-Biooxidizing Members of the Extremely Thermoacidophilic Archaeal Family Sulfolobaceae.</title>
        <authorList>
            <person name="Counts J.A."/>
            <person name="Kelly R.M."/>
        </authorList>
    </citation>
    <scope>NUCLEOTIDE SEQUENCE [LARGE SCALE GENOMIC DNA]</scope>
    <source>
        <strain evidence="9">HO1-1</strain>
    </source>
</reference>
<dbReference type="RefSeq" id="WP_110369818.1">
    <property type="nucleotide sequence ID" value="NZ_CP029287.2"/>
</dbReference>
<feature type="transmembrane region" description="Helical" evidence="6">
    <location>
        <begin position="294"/>
        <end position="319"/>
    </location>
</feature>
<reference evidence="8 9" key="1">
    <citation type="submission" date="2018-05" db="EMBL/GenBank/DDBJ databases">
        <title>Complete Genome Sequences of Extremely Thermoacidophilic, Metal-Mobilizing Type-Strain Members of the Archaeal Family Sulfolobaceae: Acidianus brierleyi DSM-1651T, Acidianus sulfidivorans DSM-18786T, Metallosphaera hakonensis DSM-7519T, and Metallosphaera prunae DSM-10039T.</title>
        <authorList>
            <person name="Counts J.A."/>
            <person name="Kelly R.M."/>
        </authorList>
    </citation>
    <scope>NUCLEOTIDE SEQUENCE [LARGE SCALE GENOMIC DNA]</scope>
    <source>
        <strain evidence="8 9">HO1-1</strain>
    </source>
</reference>
<keyword evidence="5 6" id="KW-0472">Membrane</keyword>
<dbReference type="InterPro" id="IPR005829">
    <property type="entry name" value="Sugar_transporter_CS"/>
</dbReference>
<feature type="transmembrane region" description="Helical" evidence="6">
    <location>
        <begin position="381"/>
        <end position="404"/>
    </location>
</feature>
<evidence type="ECO:0000256" key="2">
    <source>
        <dbReference type="ARBA" id="ARBA00022448"/>
    </source>
</evidence>
<feature type="transmembrane region" description="Helical" evidence="6">
    <location>
        <begin position="68"/>
        <end position="87"/>
    </location>
</feature>
<keyword evidence="2" id="KW-0813">Transport</keyword>
<organism evidence="8 9">
    <name type="scientific">Metallosphaera hakonensis JCM 8857 = DSM 7519</name>
    <dbReference type="NCBI Taxonomy" id="1293036"/>
    <lineage>
        <taxon>Archaea</taxon>
        <taxon>Thermoproteota</taxon>
        <taxon>Thermoprotei</taxon>
        <taxon>Sulfolobales</taxon>
        <taxon>Sulfolobaceae</taxon>
        <taxon>Metallosphaera</taxon>
    </lineage>
</organism>
<dbReference type="SUPFAM" id="SSF103473">
    <property type="entry name" value="MFS general substrate transporter"/>
    <property type="match status" value="1"/>
</dbReference>
<feature type="transmembrane region" description="Helical" evidence="6">
    <location>
        <begin position="122"/>
        <end position="145"/>
    </location>
</feature>
<dbReference type="GO" id="GO:0016020">
    <property type="term" value="C:membrane"/>
    <property type="evidence" value="ECO:0007669"/>
    <property type="project" value="UniProtKB-SubCell"/>
</dbReference>
<keyword evidence="3 6" id="KW-0812">Transmembrane</keyword>
<feature type="transmembrane region" description="Helical" evidence="6">
    <location>
        <begin position="157"/>
        <end position="179"/>
    </location>
</feature>
<evidence type="ECO:0000313" key="8">
    <source>
        <dbReference type="EMBL" id="AWS00672.1"/>
    </source>
</evidence>
<dbReference type="PROSITE" id="PS00217">
    <property type="entry name" value="SUGAR_TRANSPORT_2"/>
    <property type="match status" value="1"/>
</dbReference>
<keyword evidence="9" id="KW-1185">Reference proteome</keyword>